<comment type="caution">
    <text evidence="2">The sequence shown here is derived from an EMBL/GenBank/DDBJ whole genome shotgun (WGS) entry which is preliminary data.</text>
</comment>
<reference evidence="2 3" key="1">
    <citation type="submission" date="2024-09" db="EMBL/GenBank/DDBJ databases">
        <authorList>
            <consortium name="All-Russian atlas of soil microorganisms"/>
            <consortium name="as a basis for the search for new antimicrobial producers and enzymes with unique properties"/>
            <person name="Sokolova E.A."/>
            <person name="Voronina E.N."/>
        </authorList>
    </citation>
    <scope>NUCLEOTIDE SEQUENCE [LARGE SCALE GENOMIC DNA]</scope>
    <source>
        <strain evidence="2 3">AF-22b-331.1</strain>
    </source>
</reference>
<dbReference type="InterPro" id="IPR058827">
    <property type="entry name" value="YbbD_head"/>
</dbReference>
<feature type="domain" description="YbbD head" evidence="1">
    <location>
        <begin position="23"/>
        <end position="72"/>
    </location>
</feature>
<dbReference type="EMBL" id="JBHGCJ010000002">
    <property type="protein sequence ID" value="MFG6108497.1"/>
    <property type="molecule type" value="Genomic_DNA"/>
</dbReference>
<protein>
    <recommendedName>
        <fullName evidence="1">YbbD head domain-containing protein</fullName>
    </recommendedName>
</protein>
<keyword evidence="3" id="KW-1185">Reference proteome</keyword>
<sequence>MRTLPLSCAAVLGTALCAGCTGDVMHAAYPDRAAAIRDDAVGRGWVPAWVPASATDLREVHDLDNNQSALSFATGSERWLPPGDCRSVAADLVIPSALQLHPWPSLEVVLAHYDVRRCDEPESATESFLAIPRDRGRALFWRVHRR</sequence>
<proteinExistence type="predicted"/>
<dbReference type="Proteomes" id="UP001605261">
    <property type="component" value="Unassembled WGS sequence"/>
</dbReference>
<accession>A0ABW7CU74</accession>
<name>A0ABW7CU74_9GAMM</name>
<organism evidence="2 3">
    <name type="scientific">Stenotrophomonas nematodicola</name>
    <dbReference type="NCBI Taxonomy" id="2656746"/>
    <lineage>
        <taxon>Bacteria</taxon>
        <taxon>Pseudomonadati</taxon>
        <taxon>Pseudomonadota</taxon>
        <taxon>Gammaproteobacteria</taxon>
        <taxon>Lysobacterales</taxon>
        <taxon>Lysobacteraceae</taxon>
        <taxon>Stenotrophomonas</taxon>
    </lineage>
</organism>
<evidence type="ECO:0000313" key="2">
    <source>
        <dbReference type="EMBL" id="MFG6108497.1"/>
    </source>
</evidence>
<gene>
    <name evidence="2" type="ORF">ACEU0G_002438</name>
</gene>
<dbReference type="RefSeq" id="WP_394161701.1">
    <property type="nucleotide sequence ID" value="NZ_JBHGCJ010000002.1"/>
</dbReference>
<evidence type="ECO:0000313" key="3">
    <source>
        <dbReference type="Proteomes" id="UP001605261"/>
    </source>
</evidence>
<evidence type="ECO:0000259" key="1">
    <source>
        <dbReference type="Pfam" id="PF26610"/>
    </source>
</evidence>
<dbReference type="Pfam" id="PF26610">
    <property type="entry name" value="YbbD_head"/>
    <property type="match status" value="1"/>
</dbReference>